<organism evidence="2 3">
    <name type="scientific">Tenacibaculum polynesiense</name>
    <dbReference type="NCBI Taxonomy" id="3137857"/>
    <lineage>
        <taxon>Bacteria</taxon>
        <taxon>Pseudomonadati</taxon>
        <taxon>Bacteroidota</taxon>
        <taxon>Flavobacteriia</taxon>
        <taxon>Flavobacteriales</taxon>
        <taxon>Flavobacteriaceae</taxon>
        <taxon>Tenacibaculum</taxon>
    </lineage>
</organism>
<evidence type="ECO:0000313" key="3">
    <source>
        <dbReference type="Proteomes" id="UP001497527"/>
    </source>
</evidence>
<dbReference type="RefSeq" id="WP_348721700.1">
    <property type="nucleotide sequence ID" value="NZ_CAXJIO010000018.1"/>
</dbReference>
<sequence length="86" mass="10087">MVATENLTLTMEYFSNLNDAERTLFLSVVTPKTQNTKKHAKKRKKKELPSEFREDSFYKDLVENHNKKVKNRLEKIKGQEINSTKG</sequence>
<gene>
    <name evidence="2" type="ORF">T190423A01A_90032</name>
</gene>
<evidence type="ECO:0000313" key="2">
    <source>
        <dbReference type="EMBL" id="CAL2104607.1"/>
    </source>
</evidence>
<feature type="compositionally biased region" description="Basic residues" evidence="1">
    <location>
        <begin position="35"/>
        <end position="46"/>
    </location>
</feature>
<feature type="region of interest" description="Disordered" evidence="1">
    <location>
        <begin position="32"/>
        <end position="51"/>
    </location>
</feature>
<accession>A0ABP1F895</accession>
<comment type="caution">
    <text evidence="2">The sequence shown here is derived from an EMBL/GenBank/DDBJ whole genome shotgun (WGS) entry which is preliminary data.</text>
</comment>
<protein>
    <submittedName>
        <fullName evidence="2">Uncharacterized protein</fullName>
    </submittedName>
</protein>
<keyword evidence="3" id="KW-1185">Reference proteome</keyword>
<evidence type="ECO:0000256" key="1">
    <source>
        <dbReference type="SAM" id="MobiDB-lite"/>
    </source>
</evidence>
<dbReference type="Proteomes" id="UP001497527">
    <property type="component" value="Unassembled WGS sequence"/>
</dbReference>
<proteinExistence type="predicted"/>
<name>A0ABP1F895_9FLAO</name>
<dbReference type="EMBL" id="CAXJIO010000018">
    <property type="protein sequence ID" value="CAL2104607.1"/>
    <property type="molecule type" value="Genomic_DNA"/>
</dbReference>
<reference evidence="2 3" key="1">
    <citation type="submission" date="2024-05" db="EMBL/GenBank/DDBJ databases">
        <authorList>
            <person name="Duchaud E."/>
        </authorList>
    </citation>
    <scope>NUCLEOTIDE SEQUENCE [LARGE SCALE GENOMIC DNA]</scope>
    <source>
        <strain evidence="2">Ena-SAMPLE-TAB-13-05-2024-13:56:06:370-140308</strain>
    </source>
</reference>